<sequence>MLNNDKEINGPIFIIPRDELIYVDMVENIADLEESIYIAVDSLSGATTSRTGPFISGYISLEGPEFPNELFRQYNQMLARVGSSLTVSNDEHIRKQAWFLKEVGVLEEVTAEVLALDPSADRDEFDKRYYDTTSEVDMSWLDSDPESIALALAGREESNGLFEAIGQPSPADIPPEILNPQQVYYEQHNPDSAYLEG</sequence>
<evidence type="ECO:0000313" key="1">
    <source>
        <dbReference type="EMBL" id="GGJ03906.1"/>
    </source>
</evidence>
<dbReference type="Proteomes" id="UP000653099">
    <property type="component" value="Unassembled WGS sequence"/>
</dbReference>
<proteinExistence type="predicted"/>
<comment type="caution">
    <text evidence="1">The sequence shown here is derived from an EMBL/GenBank/DDBJ whole genome shotgun (WGS) entry which is preliminary data.</text>
</comment>
<dbReference type="AlphaFoldDB" id="A0A830EGV4"/>
<accession>A0A830EGV4</accession>
<dbReference type="EMBL" id="BMOC01000005">
    <property type="protein sequence ID" value="GGJ03906.1"/>
    <property type="molecule type" value="Genomic_DNA"/>
</dbReference>
<protein>
    <submittedName>
        <fullName evidence="1">Uncharacterized protein</fullName>
    </submittedName>
</protein>
<name>A0A830EGV4_9EURY</name>
<organism evidence="1 2">
    <name type="scientific">Halobellus salinus</name>
    <dbReference type="NCBI Taxonomy" id="931585"/>
    <lineage>
        <taxon>Archaea</taxon>
        <taxon>Methanobacteriati</taxon>
        <taxon>Methanobacteriota</taxon>
        <taxon>Stenosarchaea group</taxon>
        <taxon>Halobacteria</taxon>
        <taxon>Halobacteriales</taxon>
        <taxon>Haloferacaceae</taxon>
        <taxon>Halobellus</taxon>
    </lineage>
</organism>
<keyword evidence="2" id="KW-1185">Reference proteome</keyword>
<evidence type="ECO:0000313" key="2">
    <source>
        <dbReference type="Proteomes" id="UP000653099"/>
    </source>
</evidence>
<reference evidence="1" key="2">
    <citation type="submission" date="2020-09" db="EMBL/GenBank/DDBJ databases">
        <authorList>
            <person name="Sun Q."/>
            <person name="Ohkuma M."/>
        </authorList>
    </citation>
    <scope>NUCLEOTIDE SEQUENCE</scope>
    <source>
        <strain evidence="1">JCM 14359</strain>
    </source>
</reference>
<gene>
    <name evidence="1" type="ORF">GCM10008995_12180</name>
</gene>
<reference evidence="1" key="1">
    <citation type="journal article" date="2014" name="Int. J. Syst. Evol. Microbiol.">
        <title>Complete genome sequence of Corynebacterium casei LMG S-19264T (=DSM 44701T), isolated from a smear-ripened cheese.</title>
        <authorList>
            <consortium name="US DOE Joint Genome Institute (JGI-PGF)"/>
            <person name="Walter F."/>
            <person name="Albersmeier A."/>
            <person name="Kalinowski J."/>
            <person name="Ruckert C."/>
        </authorList>
    </citation>
    <scope>NUCLEOTIDE SEQUENCE</scope>
    <source>
        <strain evidence="1">JCM 14359</strain>
    </source>
</reference>